<gene>
    <name evidence="2" type="ORF">BDY17DRAFT_66151</name>
</gene>
<keyword evidence="3" id="KW-1185">Reference proteome</keyword>
<protein>
    <submittedName>
        <fullName evidence="2">Uncharacterized protein</fullName>
    </submittedName>
</protein>
<proteinExistence type="predicted"/>
<dbReference type="Proteomes" id="UP000799767">
    <property type="component" value="Unassembled WGS sequence"/>
</dbReference>
<evidence type="ECO:0000313" key="2">
    <source>
        <dbReference type="EMBL" id="KAF2478465.1"/>
    </source>
</evidence>
<dbReference type="GeneID" id="54479587"/>
<sequence>MQNMTPKYRLAKPVTHPLSHVHTMRLQTLVDTKLNQQLRRGSTDLRRVVGHLLVLDVIEITRQASALTPPAPPSTVKAYSTTNAATTKIGTAYADAELYNVPALDAPSDDDTTSSPDCSSDEDDEDDELAFDDEADFEHTLVRVASHSTMSVGRGKLEFLHCAQRISEVLMRSKREGSEMVVASVVEIVDLDG</sequence>
<feature type="region of interest" description="Disordered" evidence="1">
    <location>
        <begin position="103"/>
        <end position="127"/>
    </location>
</feature>
<evidence type="ECO:0000313" key="3">
    <source>
        <dbReference type="Proteomes" id="UP000799767"/>
    </source>
</evidence>
<accession>A0A6A6PEW1</accession>
<dbReference type="EMBL" id="MU001649">
    <property type="protein sequence ID" value="KAF2478465.1"/>
    <property type="molecule type" value="Genomic_DNA"/>
</dbReference>
<organism evidence="2 3">
    <name type="scientific">Neohortaea acidophila</name>
    <dbReference type="NCBI Taxonomy" id="245834"/>
    <lineage>
        <taxon>Eukaryota</taxon>
        <taxon>Fungi</taxon>
        <taxon>Dikarya</taxon>
        <taxon>Ascomycota</taxon>
        <taxon>Pezizomycotina</taxon>
        <taxon>Dothideomycetes</taxon>
        <taxon>Dothideomycetidae</taxon>
        <taxon>Mycosphaerellales</taxon>
        <taxon>Teratosphaeriaceae</taxon>
        <taxon>Neohortaea</taxon>
    </lineage>
</organism>
<name>A0A6A6PEW1_9PEZI</name>
<evidence type="ECO:0000256" key="1">
    <source>
        <dbReference type="SAM" id="MobiDB-lite"/>
    </source>
</evidence>
<dbReference type="AlphaFoldDB" id="A0A6A6PEW1"/>
<reference evidence="2" key="1">
    <citation type="journal article" date="2020" name="Stud. Mycol.">
        <title>101 Dothideomycetes genomes: a test case for predicting lifestyles and emergence of pathogens.</title>
        <authorList>
            <person name="Haridas S."/>
            <person name="Albert R."/>
            <person name="Binder M."/>
            <person name="Bloem J."/>
            <person name="Labutti K."/>
            <person name="Salamov A."/>
            <person name="Andreopoulos B."/>
            <person name="Baker S."/>
            <person name="Barry K."/>
            <person name="Bills G."/>
            <person name="Bluhm B."/>
            <person name="Cannon C."/>
            <person name="Castanera R."/>
            <person name="Culley D."/>
            <person name="Daum C."/>
            <person name="Ezra D."/>
            <person name="Gonzalez J."/>
            <person name="Henrissat B."/>
            <person name="Kuo A."/>
            <person name="Liang C."/>
            <person name="Lipzen A."/>
            <person name="Lutzoni F."/>
            <person name="Magnuson J."/>
            <person name="Mondo S."/>
            <person name="Nolan M."/>
            <person name="Ohm R."/>
            <person name="Pangilinan J."/>
            <person name="Park H.-J."/>
            <person name="Ramirez L."/>
            <person name="Alfaro M."/>
            <person name="Sun H."/>
            <person name="Tritt A."/>
            <person name="Yoshinaga Y."/>
            <person name="Zwiers L.-H."/>
            <person name="Turgeon B."/>
            <person name="Goodwin S."/>
            <person name="Spatafora J."/>
            <person name="Crous P."/>
            <person name="Grigoriev I."/>
        </authorList>
    </citation>
    <scope>NUCLEOTIDE SEQUENCE</scope>
    <source>
        <strain evidence="2">CBS 113389</strain>
    </source>
</reference>
<dbReference type="RefSeq" id="XP_033585035.1">
    <property type="nucleotide sequence ID" value="XM_033738585.1"/>
</dbReference>